<dbReference type="GeneID" id="5001298"/>
<feature type="coiled-coil region" evidence="3">
    <location>
        <begin position="14"/>
        <end position="48"/>
    </location>
</feature>
<protein>
    <submittedName>
        <fullName evidence="5">Uncharacterized protein</fullName>
    </submittedName>
</protein>
<dbReference type="Proteomes" id="UP000001568">
    <property type="component" value="Chromosome 4"/>
</dbReference>
<evidence type="ECO:0000256" key="4">
    <source>
        <dbReference type="SAM" id="MobiDB-lite"/>
    </source>
</evidence>
<dbReference type="Pfam" id="PF03357">
    <property type="entry name" value="Snf7"/>
    <property type="match status" value="1"/>
</dbReference>
<dbReference type="PANTHER" id="PTHR22761:SF12">
    <property type="entry name" value="CHARGED MULTIVESICULAR BODY PROTEIN 5"/>
    <property type="match status" value="1"/>
</dbReference>
<dbReference type="GO" id="GO:0032511">
    <property type="term" value="P:late endosome to vacuole transport via multivesicular body sorting pathway"/>
    <property type="evidence" value="ECO:0007669"/>
    <property type="project" value="TreeGrafter"/>
</dbReference>
<dbReference type="OrthoDB" id="3973241at2759"/>
<dbReference type="OMA" id="GVKQMQK"/>
<dbReference type="InterPro" id="IPR005024">
    <property type="entry name" value="Snf7_fam"/>
</dbReference>
<reference evidence="5 6" key="1">
    <citation type="journal article" date="2007" name="Proc. Natl. Acad. Sci. U.S.A.">
        <title>The tiny eukaryote Ostreococcus provides genomic insights into the paradox of plankton speciation.</title>
        <authorList>
            <person name="Palenik B."/>
            <person name="Grimwood J."/>
            <person name="Aerts A."/>
            <person name="Rouze P."/>
            <person name="Salamov A."/>
            <person name="Putnam N."/>
            <person name="Dupont C."/>
            <person name="Jorgensen R."/>
            <person name="Derelle E."/>
            <person name="Rombauts S."/>
            <person name="Zhou K."/>
            <person name="Otillar R."/>
            <person name="Merchant S.S."/>
            <person name="Podell S."/>
            <person name="Gaasterland T."/>
            <person name="Napoli C."/>
            <person name="Gendler K."/>
            <person name="Manuell A."/>
            <person name="Tai V."/>
            <person name="Vallon O."/>
            <person name="Piganeau G."/>
            <person name="Jancek S."/>
            <person name="Heijde M."/>
            <person name="Jabbari K."/>
            <person name="Bowler C."/>
            <person name="Lohr M."/>
            <person name="Robbens S."/>
            <person name="Werner G."/>
            <person name="Dubchak I."/>
            <person name="Pazour G.J."/>
            <person name="Ren Q."/>
            <person name="Paulsen I."/>
            <person name="Delwiche C."/>
            <person name="Schmutz J."/>
            <person name="Rokhsar D."/>
            <person name="Van de Peer Y."/>
            <person name="Moreau H."/>
            <person name="Grigoriev I.V."/>
        </authorList>
    </citation>
    <scope>NUCLEOTIDE SEQUENCE [LARGE SCALE GENOMIC DNA]</scope>
    <source>
        <strain evidence="5 6">CCE9901</strain>
    </source>
</reference>
<feature type="compositionally biased region" description="Low complexity" evidence="4">
    <location>
        <begin position="206"/>
        <end position="220"/>
    </location>
</feature>
<dbReference type="EMBL" id="CP000584">
    <property type="protein sequence ID" value="ABO95540.1"/>
    <property type="molecule type" value="Genomic_DNA"/>
</dbReference>
<evidence type="ECO:0000256" key="2">
    <source>
        <dbReference type="ARBA" id="ARBA00023054"/>
    </source>
</evidence>
<comment type="similarity">
    <text evidence="1">Belongs to the SNF7 family.</text>
</comment>
<evidence type="ECO:0000256" key="3">
    <source>
        <dbReference type="SAM" id="Coils"/>
    </source>
</evidence>
<keyword evidence="6" id="KW-1185">Reference proteome</keyword>
<evidence type="ECO:0000313" key="6">
    <source>
        <dbReference type="Proteomes" id="UP000001568"/>
    </source>
</evidence>
<feature type="compositionally biased region" description="Acidic residues" evidence="4">
    <location>
        <begin position="196"/>
        <end position="205"/>
    </location>
</feature>
<dbReference type="GO" id="GO:0005771">
    <property type="term" value="C:multivesicular body"/>
    <property type="evidence" value="ECO:0007669"/>
    <property type="project" value="TreeGrafter"/>
</dbReference>
<organism evidence="5 6">
    <name type="scientific">Ostreococcus lucimarinus (strain CCE9901)</name>
    <dbReference type="NCBI Taxonomy" id="436017"/>
    <lineage>
        <taxon>Eukaryota</taxon>
        <taxon>Viridiplantae</taxon>
        <taxon>Chlorophyta</taxon>
        <taxon>Mamiellophyceae</taxon>
        <taxon>Mamiellales</taxon>
        <taxon>Bathycoccaceae</taxon>
        <taxon>Ostreococcus</taxon>
    </lineage>
</organism>
<evidence type="ECO:0000313" key="5">
    <source>
        <dbReference type="EMBL" id="ABO95540.1"/>
    </source>
</evidence>
<dbReference type="STRING" id="436017.A4RW21"/>
<dbReference type="Gene3D" id="1.10.287.1060">
    <property type="entry name" value="ESAT-6-like"/>
    <property type="match status" value="1"/>
</dbReference>
<dbReference type="Gene3D" id="6.10.250.1710">
    <property type="match status" value="1"/>
</dbReference>
<keyword evidence="2 3" id="KW-0175">Coiled coil</keyword>
<dbReference type="KEGG" id="olu:OSTLU_87009"/>
<dbReference type="HOGENOM" id="CLU_079409_1_0_1"/>
<dbReference type="RefSeq" id="XP_001417247.1">
    <property type="nucleotide sequence ID" value="XM_001417210.1"/>
</dbReference>
<evidence type="ECO:0000256" key="1">
    <source>
        <dbReference type="ARBA" id="ARBA00006190"/>
    </source>
</evidence>
<dbReference type="AlphaFoldDB" id="A4RW21"/>
<feature type="region of interest" description="Disordered" evidence="4">
    <location>
        <begin position="181"/>
        <end position="226"/>
    </location>
</feature>
<name>A4RW21_OSTLU</name>
<accession>A4RW21</accession>
<dbReference type="Gramene" id="ABO95540">
    <property type="protein sequence ID" value="ABO95540"/>
    <property type="gene ID" value="OSTLU_87009"/>
</dbReference>
<dbReference type="eggNOG" id="KOG1655">
    <property type="taxonomic scope" value="Eukaryota"/>
</dbReference>
<dbReference type="PANTHER" id="PTHR22761">
    <property type="entry name" value="CHARGED MULTIVESICULAR BODY PROTEIN"/>
    <property type="match status" value="1"/>
</dbReference>
<sequence length="226" mass="24829">MKRLFGAKKPRAPARTLEDTARTLDERAKTIEAKIAALDRELVKHREQIKRARPGAGQDAAKRRALVVLKQKKIYEQQRDQLGGQLMNVEQVAFASENAANTVETVRAMQSASKALKTQFKAKEFDLNAIDALNDDMADLLDLGEEIQETLGRSYHVPDGLDEDDLLEELDALELDMLEDESELTDGVPSYLQDEPLPEAPEEEPVVLPAAGAGEAAAPDAVRDAA</sequence>
<proteinExistence type="inferred from homology"/>
<gene>
    <name evidence="5" type="ORF">OSTLU_87009</name>
</gene>
<dbReference type="GO" id="GO:0006900">
    <property type="term" value="P:vesicle budding from membrane"/>
    <property type="evidence" value="ECO:0007669"/>
    <property type="project" value="TreeGrafter"/>
</dbReference>